<protein>
    <recommendedName>
        <fullName evidence="4">Phage holin family protein</fullName>
    </recommendedName>
</protein>
<dbReference type="InterPro" id="IPR007165">
    <property type="entry name" value="Phage_holin_4_2"/>
</dbReference>
<evidence type="ECO:0008006" key="4">
    <source>
        <dbReference type="Google" id="ProtNLM"/>
    </source>
</evidence>
<dbReference type="PANTHER" id="PTHR37309:SF1">
    <property type="entry name" value="SLR0284 PROTEIN"/>
    <property type="match status" value="1"/>
</dbReference>
<keyword evidence="1" id="KW-0812">Transmembrane</keyword>
<dbReference type="Pfam" id="PF04020">
    <property type="entry name" value="Phage_holin_4_2"/>
    <property type="match status" value="1"/>
</dbReference>
<organism evidence="2 3">
    <name type="scientific">Sphaerotilus microaerophilus</name>
    <dbReference type="NCBI Taxonomy" id="2914710"/>
    <lineage>
        <taxon>Bacteria</taxon>
        <taxon>Pseudomonadati</taxon>
        <taxon>Pseudomonadota</taxon>
        <taxon>Betaproteobacteria</taxon>
        <taxon>Burkholderiales</taxon>
        <taxon>Sphaerotilaceae</taxon>
        <taxon>Sphaerotilus</taxon>
    </lineage>
</organism>
<name>A0ABM7YI81_9BURK</name>
<dbReference type="Proteomes" id="UP001057498">
    <property type="component" value="Chromosome"/>
</dbReference>
<accession>A0ABM7YI81</accession>
<dbReference type="PANTHER" id="PTHR37309">
    <property type="entry name" value="SLR0284 PROTEIN"/>
    <property type="match status" value="1"/>
</dbReference>
<feature type="transmembrane region" description="Helical" evidence="1">
    <location>
        <begin position="92"/>
        <end position="115"/>
    </location>
</feature>
<evidence type="ECO:0000313" key="3">
    <source>
        <dbReference type="Proteomes" id="UP001057498"/>
    </source>
</evidence>
<evidence type="ECO:0000313" key="2">
    <source>
        <dbReference type="EMBL" id="BDI04197.1"/>
    </source>
</evidence>
<proteinExistence type="predicted"/>
<keyword evidence="1" id="KW-0472">Membrane</keyword>
<keyword evidence="1" id="KW-1133">Transmembrane helix</keyword>
<gene>
    <name evidence="2" type="ORF">CATMQ487_11670</name>
</gene>
<sequence>MLRSMVKLLIRWSLLAAALLLISHLYSGMVVQSFTAALIVALVLGLLNAIVRPVLILLTLPATIVTLGLFLFVINAAMLYTAAWMLDGFQVTGFGAALLASLLYSACGMVIDAALQHLFRDR</sequence>
<feature type="transmembrane region" description="Helical" evidence="1">
    <location>
        <begin position="37"/>
        <end position="60"/>
    </location>
</feature>
<reference evidence="2" key="1">
    <citation type="submission" date="2022-04" db="EMBL/GenBank/DDBJ databases">
        <title>Whole genome sequence of Sphaerotilus sp. FB-5.</title>
        <authorList>
            <person name="Takeda M."/>
            <person name="Narihara S."/>
            <person name="Akimoto M."/>
            <person name="Akimoto R."/>
            <person name="Nishiyashiki S."/>
            <person name="Murakami T."/>
        </authorList>
    </citation>
    <scope>NUCLEOTIDE SEQUENCE</scope>
    <source>
        <strain evidence="2">FB-5</strain>
    </source>
</reference>
<feature type="transmembrane region" description="Helical" evidence="1">
    <location>
        <begin position="67"/>
        <end position="86"/>
    </location>
</feature>
<evidence type="ECO:0000256" key="1">
    <source>
        <dbReference type="SAM" id="Phobius"/>
    </source>
</evidence>
<dbReference type="EMBL" id="AP025730">
    <property type="protein sequence ID" value="BDI04197.1"/>
    <property type="molecule type" value="Genomic_DNA"/>
</dbReference>
<keyword evidence="3" id="KW-1185">Reference proteome</keyword>